<dbReference type="Gene3D" id="2.40.128.130">
    <property type="entry name" value="Autotransporter beta-domain"/>
    <property type="match status" value="1"/>
</dbReference>
<feature type="domain" description="Autotransporter" evidence="3">
    <location>
        <begin position="550"/>
        <end position="812"/>
    </location>
</feature>
<evidence type="ECO:0000259" key="3">
    <source>
        <dbReference type="PROSITE" id="PS51208"/>
    </source>
</evidence>
<dbReference type="PANTHER" id="PTHR35037">
    <property type="entry name" value="C-TERMINAL REGION OF AIDA-LIKE PROTEIN"/>
    <property type="match status" value="1"/>
</dbReference>
<feature type="region of interest" description="Disordered" evidence="1">
    <location>
        <begin position="368"/>
        <end position="511"/>
    </location>
</feature>
<feature type="signal peptide" evidence="2">
    <location>
        <begin position="1"/>
        <end position="24"/>
    </location>
</feature>
<evidence type="ECO:0000313" key="4">
    <source>
        <dbReference type="EMBL" id="VYT95498.1"/>
    </source>
</evidence>
<dbReference type="InterPro" id="IPR051551">
    <property type="entry name" value="Autotransporter_adhesion"/>
</dbReference>
<dbReference type="PRINTS" id="PR01484">
    <property type="entry name" value="PRTACTNFAMLY"/>
</dbReference>
<gene>
    <name evidence="4" type="primary">prn_1</name>
    <name evidence="4" type="ORF">VDLFYP95_01138</name>
</gene>
<dbReference type="Pfam" id="PF03797">
    <property type="entry name" value="Autotransporter"/>
    <property type="match status" value="1"/>
</dbReference>
<dbReference type="SMART" id="SM00869">
    <property type="entry name" value="Autotransporter"/>
    <property type="match status" value="1"/>
</dbReference>
<dbReference type="SUPFAM" id="SSF103515">
    <property type="entry name" value="Autotransporter"/>
    <property type="match status" value="1"/>
</dbReference>
<dbReference type="InterPro" id="IPR036709">
    <property type="entry name" value="Autotransporte_beta_dom_sf"/>
</dbReference>
<protein>
    <submittedName>
        <fullName evidence="4">Pertactin autotransporter</fullName>
    </submittedName>
</protein>
<dbReference type="InterPro" id="IPR005546">
    <property type="entry name" value="Autotransporte_beta"/>
</dbReference>
<dbReference type="GO" id="GO:0019867">
    <property type="term" value="C:outer membrane"/>
    <property type="evidence" value="ECO:0007669"/>
    <property type="project" value="InterPro"/>
</dbReference>
<proteinExistence type="predicted"/>
<keyword evidence="2" id="KW-0732">Signal</keyword>
<dbReference type="InterPro" id="IPR003991">
    <property type="entry name" value="Pertactin_virulence_factor"/>
</dbReference>
<dbReference type="PANTHER" id="PTHR35037:SF3">
    <property type="entry name" value="C-TERMINAL REGION OF AIDA-LIKE PROTEIN"/>
    <property type="match status" value="1"/>
</dbReference>
<organism evidence="4">
    <name type="scientific">Veillonella dispar</name>
    <dbReference type="NCBI Taxonomy" id="39778"/>
    <lineage>
        <taxon>Bacteria</taxon>
        <taxon>Bacillati</taxon>
        <taxon>Bacillota</taxon>
        <taxon>Negativicutes</taxon>
        <taxon>Veillonellales</taxon>
        <taxon>Veillonellaceae</taxon>
        <taxon>Veillonella</taxon>
    </lineage>
</organism>
<sequence>MKGSNKILLSAVMMTLLSSTMAMPVTWAAAGINSDGRIFATTADSKFESTGNTTANGVVASDGGQVTIGSLDTPDASQLPKRYRQPAFITGMLNNSSIQVDGGVMDVTTAPWKSPYPVAFAYNSKINLGVDDAGTVKHKVFNMQGDVLVSDKMMPPHQEQQPSVINIGLGRAHNSPNQFSGKAVNTLEDKGGEINMTFDGGMWSHDYMGGLESFKIDGKTERSSINNLTGTRTREGFSRIAQDSRSDIHVNKLDGHINVIYDMSDSTGLNFAKQGSKKNGLDPADIEGGNFIVKSAAAGSGVHGYVTGDHLDTSSESNVNKILDNLAHKFYYENYVKGERNLSGTVSIASKGIVSSYKKALTTDKKEGDITWKDGNGQGSYVVPEPKPTPTPEPKPVTPITPDPKPVTPVTPDPKPVTPVTPDPKPVTPVTPDPKPVTPVTPDPKPVTPVTPDPKPVTPVTPDPKPVMPVTPDPKPVTPVTPDPKPVTPVTPDPKPVTPVTPAPKPVNPNPVIRGAYDTPHMRGIRSAVVGNINAWRTLADDMYRPRVLQQGEPTGIWARIGGGKYSYSGSGIDTATDYTRIQGGYDAKISRGWTIGGQVSYLRGSEDYVFDGSGKVKSFSVGAYGLKDLGKDQYVHVETQVGRVSNDFTARNEIGEAMSGDTKSNAYSIGVRYGKTLKYANGFYVEPQAQLNFTHFGGRNFNVGNVSVNQSSVNSTSGKIGLELGKQFGNGNLYTRFAAGHAFTGNVKTAFASGSIAKLTEQDLKGTWTELAFGGRYGFNSNNSVFADVATGLSGDYQADWGVNAGFTHKF</sequence>
<dbReference type="AlphaFoldDB" id="A0A6N3AZ67"/>
<dbReference type="EMBL" id="CACRUF010000019">
    <property type="protein sequence ID" value="VYT95498.1"/>
    <property type="molecule type" value="Genomic_DNA"/>
</dbReference>
<accession>A0A6N3AZ67</accession>
<dbReference type="NCBIfam" id="TIGR01414">
    <property type="entry name" value="autotrans_barl"/>
    <property type="match status" value="1"/>
</dbReference>
<feature type="chain" id="PRO_5038460026" evidence="2">
    <location>
        <begin position="25"/>
        <end position="812"/>
    </location>
</feature>
<reference evidence="4" key="1">
    <citation type="submission" date="2019-11" db="EMBL/GenBank/DDBJ databases">
        <authorList>
            <person name="Feng L."/>
        </authorList>
    </citation>
    <scope>NUCLEOTIDE SEQUENCE</scope>
    <source>
        <strain evidence="4">VdisparLFYP95</strain>
    </source>
</reference>
<dbReference type="InterPro" id="IPR006315">
    <property type="entry name" value="OM_autotransptr_brl_dom"/>
</dbReference>
<feature type="compositionally biased region" description="Pro residues" evidence="1">
    <location>
        <begin position="385"/>
        <end position="509"/>
    </location>
</feature>
<name>A0A6N3AZ67_9FIRM</name>
<dbReference type="PROSITE" id="PS51208">
    <property type="entry name" value="AUTOTRANSPORTER"/>
    <property type="match status" value="1"/>
</dbReference>
<evidence type="ECO:0000256" key="2">
    <source>
        <dbReference type="SAM" id="SignalP"/>
    </source>
</evidence>
<evidence type="ECO:0000256" key="1">
    <source>
        <dbReference type="SAM" id="MobiDB-lite"/>
    </source>
</evidence>
<dbReference type="RefSeq" id="WP_156719454.1">
    <property type="nucleotide sequence ID" value="NZ_CACRUF010000019.1"/>
</dbReference>